<name>A0A644W3X0_9ZZZZ</name>
<dbReference type="GO" id="GO:0032259">
    <property type="term" value="P:methylation"/>
    <property type="evidence" value="ECO:0007669"/>
    <property type="project" value="UniProtKB-KW"/>
</dbReference>
<feature type="domain" description="Methyltransferase small" evidence="1">
    <location>
        <begin position="25"/>
        <end position="108"/>
    </location>
</feature>
<proteinExistence type="predicted"/>
<dbReference type="InterPro" id="IPR007848">
    <property type="entry name" value="Small_mtfrase_dom"/>
</dbReference>
<dbReference type="GO" id="GO:0003676">
    <property type="term" value="F:nucleic acid binding"/>
    <property type="evidence" value="ECO:0007669"/>
    <property type="project" value="InterPro"/>
</dbReference>
<dbReference type="AlphaFoldDB" id="A0A644W3X0"/>
<keyword evidence="2" id="KW-0489">Methyltransferase</keyword>
<dbReference type="SUPFAM" id="SSF53335">
    <property type="entry name" value="S-adenosyl-L-methionine-dependent methyltransferases"/>
    <property type="match status" value="1"/>
</dbReference>
<evidence type="ECO:0000313" key="2">
    <source>
        <dbReference type="EMBL" id="MPL98425.1"/>
    </source>
</evidence>
<evidence type="ECO:0000259" key="1">
    <source>
        <dbReference type="Pfam" id="PF05175"/>
    </source>
</evidence>
<gene>
    <name evidence="2" type="primary">yfiC_11</name>
    <name evidence="2" type="ORF">SDC9_44630</name>
</gene>
<comment type="caution">
    <text evidence="2">The sequence shown here is derived from an EMBL/GenBank/DDBJ whole genome shotgun (WGS) entry which is preliminary data.</text>
</comment>
<dbReference type="EC" id="2.1.1.223" evidence="2"/>
<keyword evidence="2" id="KW-0808">Transferase</keyword>
<dbReference type="Gene3D" id="3.40.50.150">
    <property type="entry name" value="Vaccinia Virus protein VP39"/>
    <property type="match status" value="1"/>
</dbReference>
<organism evidence="2">
    <name type="scientific">bioreactor metagenome</name>
    <dbReference type="NCBI Taxonomy" id="1076179"/>
    <lineage>
        <taxon>unclassified sequences</taxon>
        <taxon>metagenomes</taxon>
        <taxon>ecological metagenomes</taxon>
    </lineage>
</organism>
<accession>A0A644W3X0</accession>
<dbReference type="CDD" id="cd02440">
    <property type="entry name" value="AdoMet_MTases"/>
    <property type="match status" value="1"/>
</dbReference>
<dbReference type="InterPro" id="IPR029063">
    <property type="entry name" value="SAM-dependent_MTases_sf"/>
</dbReference>
<dbReference type="PROSITE" id="PS00092">
    <property type="entry name" value="N6_MTASE"/>
    <property type="match status" value="1"/>
</dbReference>
<sequence length="230" mass="24877">MKVNTDGVLLGAWCSLPQSVPLERPVRVLDVGTGTGVIALMVAQRLSSQFNNFNIVGIDPDAPSSEEAEYNFKASKWSNSLSSLPLSLKEFANTGSGCFDLIVSNPPYFINSLKAPAKRRSNARHSESLPFYELADCSANLLTPCGTLSVILPAEAGAFFVSAAALHGLYLCHICKVSTLSGEPEKRVLMEFSKTRDLGLKKSGLSVQESPGGAFSDDYRRLTADFYLKF</sequence>
<dbReference type="PANTHER" id="PTHR47739:SF1">
    <property type="entry name" value="TRNA1(VAL) (ADENINE(37)-N6)-METHYLTRANSFERASE"/>
    <property type="match status" value="1"/>
</dbReference>
<dbReference type="PANTHER" id="PTHR47739">
    <property type="entry name" value="TRNA1(VAL) (ADENINE(37)-N6)-METHYLTRANSFERASE"/>
    <property type="match status" value="1"/>
</dbReference>
<reference evidence="2" key="1">
    <citation type="submission" date="2019-08" db="EMBL/GenBank/DDBJ databases">
        <authorList>
            <person name="Kucharzyk K."/>
            <person name="Murdoch R.W."/>
            <person name="Higgins S."/>
            <person name="Loffler F."/>
        </authorList>
    </citation>
    <scope>NUCLEOTIDE SEQUENCE</scope>
</reference>
<protein>
    <submittedName>
        <fullName evidence="2">tRNA1(Val) (Adenine(37)-N6)-methyltransferase</fullName>
        <ecNumber evidence="2">2.1.1.223</ecNumber>
    </submittedName>
</protein>
<dbReference type="InterPro" id="IPR050210">
    <property type="entry name" value="tRNA_Adenine-N(6)_MTase"/>
</dbReference>
<dbReference type="InterPro" id="IPR002052">
    <property type="entry name" value="DNA_methylase_N6_adenine_CS"/>
</dbReference>
<dbReference type="GO" id="GO:0008757">
    <property type="term" value="F:S-adenosylmethionine-dependent methyltransferase activity"/>
    <property type="evidence" value="ECO:0007669"/>
    <property type="project" value="UniProtKB-ARBA"/>
</dbReference>
<dbReference type="EMBL" id="VSSQ01000608">
    <property type="protein sequence ID" value="MPL98425.1"/>
    <property type="molecule type" value="Genomic_DNA"/>
</dbReference>
<dbReference type="Pfam" id="PF05175">
    <property type="entry name" value="MTS"/>
    <property type="match status" value="1"/>
</dbReference>